<gene>
    <name evidence="2" type="ORF">UFOPK2656_01434</name>
    <name evidence="3" type="ORF">UFOPK3099_01930</name>
    <name evidence="4" type="ORF">UFOPK3267_01934</name>
    <name evidence="5" type="ORF">UFOPK3651_01005</name>
    <name evidence="6" type="ORF">UFOPK3931_02954</name>
    <name evidence="1" type="ORF">UFOPK4189_00820</name>
</gene>
<dbReference type="EMBL" id="CAFBMT010000004">
    <property type="protein sequence ID" value="CAB4923395.1"/>
    <property type="molecule type" value="Genomic_DNA"/>
</dbReference>
<dbReference type="EMBL" id="CAEZYF010000007">
    <property type="protein sequence ID" value="CAB4722138.1"/>
    <property type="molecule type" value="Genomic_DNA"/>
</dbReference>
<protein>
    <submittedName>
        <fullName evidence="3">Unannotated protein</fullName>
    </submittedName>
</protein>
<dbReference type="EMBL" id="CAFBOL010000121">
    <property type="protein sequence ID" value="CAB5013742.1"/>
    <property type="molecule type" value="Genomic_DNA"/>
</dbReference>
<accession>A0A6J7A8Q0</accession>
<dbReference type="EMBL" id="CAESGF010000004">
    <property type="protein sequence ID" value="CAB4363043.1"/>
    <property type="molecule type" value="Genomic_DNA"/>
</dbReference>
<dbReference type="Pfam" id="PF06224">
    <property type="entry name" value="AlkZ-like"/>
    <property type="match status" value="1"/>
</dbReference>
<name>A0A6J7A8Q0_9ZZZZ</name>
<dbReference type="PANTHER" id="PTHR30528">
    <property type="entry name" value="CYTOPLASMIC PROTEIN"/>
    <property type="match status" value="1"/>
</dbReference>
<organism evidence="3">
    <name type="scientific">freshwater metagenome</name>
    <dbReference type="NCBI Taxonomy" id="449393"/>
    <lineage>
        <taxon>unclassified sequences</taxon>
        <taxon>metagenomes</taxon>
        <taxon>ecological metagenomes</taxon>
    </lineage>
</organism>
<reference evidence="3" key="1">
    <citation type="submission" date="2020-05" db="EMBL/GenBank/DDBJ databases">
        <authorList>
            <person name="Chiriac C."/>
            <person name="Salcher M."/>
            <person name="Ghai R."/>
            <person name="Kavagutti S V."/>
        </authorList>
    </citation>
    <scope>NUCLEOTIDE SEQUENCE</scope>
</reference>
<evidence type="ECO:0000313" key="2">
    <source>
        <dbReference type="EMBL" id="CAB4722138.1"/>
    </source>
</evidence>
<dbReference type="EMBL" id="CAFBIY010000115">
    <property type="protein sequence ID" value="CAB4852182.1"/>
    <property type="molecule type" value="Genomic_DNA"/>
</dbReference>
<dbReference type="AlphaFoldDB" id="A0A6J7A8Q0"/>
<evidence type="ECO:0000313" key="1">
    <source>
        <dbReference type="EMBL" id="CAB4363043.1"/>
    </source>
</evidence>
<dbReference type="EMBL" id="CAFAAV010000164">
    <property type="protein sequence ID" value="CAB4829223.1"/>
    <property type="molecule type" value="Genomic_DNA"/>
</dbReference>
<evidence type="ECO:0000313" key="6">
    <source>
        <dbReference type="EMBL" id="CAB5013742.1"/>
    </source>
</evidence>
<sequence length="122" mass="13699">MLSPFDPVCWNRSRSERLFNFHYRIEIYTPAHRRVYGYYVLPVLCGDSLVGRVDLEADRQNSTLLVHAAYAEPGVATDAVALRVVAELPSMAAWLGLERVEISDRGDLASPLRLVAGHYARP</sequence>
<dbReference type="InterPro" id="IPR009351">
    <property type="entry name" value="AlkZ-like"/>
</dbReference>
<proteinExistence type="predicted"/>
<evidence type="ECO:0000313" key="4">
    <source>
        <dbReference type="EMBL" id="CAB4852182.1"/>
    </source>
</evidence>
<evidence type="ECO:0000313" key="5">
    <source>
        <dbReference type="EMBL" id="CAB4923395.1"/>
    </source>
</evidence>
<evidence type="ECO:0000313" key="3">
    <source>
        <dbReference type="EMBL" id="CAB4829223.1"/>
    </source>
</evidence>
<dbReference type="PANTHER" id="PTHR30528:SF0">
    <property type="entry name" value="CYTOPLASMIC PROTEIN"/>
    <property type="match status" value="1"/>
</dbReference>